<dbReference type="Proteomes" id="UP000030003">
    <property type="component" value="Unassembled WGS sequence"/>
</dbReference>
<protein>
    <recommendedName>
        <fullName evidence="2">N-acetylmuramoyl-L-alanine amidase</fullName>
        <ecNumber evidence="2">3.5.1.28</ecNumber>
    </recommendedName>
</protein>
<proteinExistence type="predicted"/>
<name>A0A0A0M679_9GAMM</name>
<evidence type="ECO:0000313" key="6">
    <source>
        <dbReference type="EMBL" id="KGO98478.1"/>
    </source>
</evidence>
<dbReference type="PANTHER" id="PTHR30417:SF1">
    <property type="entry name" value="N-ACETYLMURAMOYL-L-ALANINE AMIDASE AMID"/>
    <property type="match status" value="1"/>
</dbReference>
<organism evidence="6 7">
    <name type="scientific">Lysobacter defluvii IMMIB APB-9 = DSM 18482</name>
    <dbReference type="NCBI Taxonomy" id="1385515"/>
    <lineage>
        <taxon>Bacteria</taxon>
        <taxon>Pseudomonadati</taxon>
        <taxon>Pseudomonadota</taxon>
        <taxon>Gammaproteobacteria</taxon>
        <taxon>Lysobacterales</taxon>
        <taxon>Lysobacteraceae</taxon>
        <taxon>Novilysobacter</taxon>
    </lineage>
</organism>
<dbReference type="GO" id="GO:0009254">
    <property type="term" value="P:peptidoglycan turnover"/>
    <property type="evidence" value="ECO:0007669"/>
    <property type="project" value="TreeGrafter"/>
</dbReference>
<dbReference type="EC" id="3.5.1.28" evidence="2"/>
<evidence type="ECO:0000256" key="1">
    <source>
        <dbReference type="ARBA" id="ARBA00001561"/>
    </source>
</evidence>
<evidence type="ECO:0000256" key="2">
    <source>
        <dbReference type="ARBA" id="ARBA00011901"/>
    </source>
</evidence>
<comment type="catalytic activity">
    <reaction evidence="1">
        <text>Hydrolyzes the link between N-acetylmuramoyl residues and L-amino acid residues in certain cell-wall glycopeptides.</text>
        <dbReference type="EC" id="3.5.1.28"/>
    </reaction>
</comment>
<dbReference type="GO" id="GO:0071555">
    <property type="term" value="P:cell wall organization"/>
    <property type="evidence" value="ECO:0007669"/>
    <property type="project" value="UniProtKB-KW"/>
</dbReference>
<accession>A0A0A0M679</accession>
<dbReference type="OrthoDB" id="9794842at2"/>
<sequence>MPPDPHPPGLQIQHRPLPYADRLQPRDPATIDLVVLHCTELPDLAMAREYGEQIVHPGSGTGNSGHFYVDRDGSVHCWVPVERTAHHVRDWNARSIGIELVNSGRYPDWWDSRRQAMTEPYPAAQLDALAALLAQLQDECPNLRRITGHEDLDTGTVEATDAPGTLVRRKLDPGPMFPWPELLARTTLARWFPGGAAPAPL</sequence>
<evidence type="ECO:0000256" key="4">
    <source>
        <dbReference type="ARBA" id="ARBA00023316"/>
    </source>
</evidence>
<keyword evidence="3" id="KW-0378">Hydrolase</keyword>
<dbReference type="InterPro" id="IPR036505">
    <property type="entry name" value="Amidase/PGRP_sf"/>
</dbReference>
<feature type="domain" description="N-acetylmuramoyl-L-alanine amidase" evidence="5">
    <location>
        <begin position="19"/>
        <end position="164"/>
    </location>
</feature>
<dbReference type="CDD" id="cd06583">
    <property type="entry name" value="PGRP"/>
    <property type="match status" value="1"/>
</dbReference>
<dbReference type="Gene3D" id="3.40.80.10">
    <property type="entry name" value="Peptidoglycan recognition protein-like"/>
    <property type="match status" value="1"/>
</dbReference>
<dbReference type="STRING" id="1385515.GCA_000423325_02248"/>
<reference evidence="6 7" key="1">
    <citation type="submission" date="2013-08" db="EMBL/GenBank/DDBJ databases">
        <title>Genomic analysis of Lysobacter defluvii.</title>
        <authorList>
            <person name="Wang Q."/>
            <person name="Wang G."/>
        </authorList>
    </citation>
    <scope>NUCLEOTIDE SEQUENCE [LARGE SCALE GENOMIC DNA]</scope>
    <source>
        <strain evidence="6 7">IMMIB APB-9</strain>
    </source>
</reference>
<dbReference type="SUPFAM" id="SSF55846">
    <property type="entry name" value="N-acetylmuramoyl-L-alanine amidase-like"/>
    <property type="match status" value="1"/>
</dbReference>
<dbReference type="GO" id="GO:0019867">
    <property type="term" value="C:outer membrane"/>
    <property type="evidence" value="ECO:0007669"/>
    <property type="project" value="TreeGrafter"/>
</dbReference>
<dbReference type="SMART" id="SM00644">
    <property type="entry name" value="Ami_2"/>
    <property type="match status" value="1"/>
</dbReference>
<dbReference type="AlphaFoldDB" id="A0A0A0M679"/>
<evidence type="ECO:0000256" key="3">
    <source>
        <dbReference type="ARBA" id="ARBA00022801"/>
    </source>
</evidence>
<dbReference type="GO" id="GO:0008745">
    <property type="term" value="F:N-acetylmuramoyl-L-alanine amidase activity"/>
    <property type="evidence" value="ECO:0007669"/>
    <property type="project" value="UniProtKB-EC"/>
</dbReference>
<dbReference type="Pfam" id="PF01510">
    <property type="entry name" value="Amidase_2"/>
    <property type="match status" value="1"/>
</dbReference>
<keyword evidence="7" id="KW-1185">Reference proteome</keyword>
<comment type="caution">
    <text evidence="6">The sequence shown here is derived from an EMBL/GenBank/DDBJ whole genome shotgun (WGS) entry which is preliminary data.</text>
</comment>
<evidence type="ECO:0000313" key="7">
    <source>
        <dbReference type="Proteomes" id="UP000030003"/>
    </source>
</evidence>
<dbReference type="EMBL" id="AVBH01000077">
    <property type="protein sequence ID" value="KGO98478.1"/>
    <property type="molecule type" value="Genomic_DNA"/>
</dbReference>
<keyword evidence="4" id="KW-0961">Cell wall biogenesis/degradation</keyword>
<dbReference type="eggNOG" id="COG3023">
    <property type="taxonomic scope" value="Bacteria"/>
</dbReference>
<evidence type="ECO:0000259" key="5">
    <source>
        <dbReference type="SMART" id="SM00644"/>
    </source>
</evidence>
<dbReference type="GO" id="GO:0009253">
    <property type="term" value="P:peptidoglycan catabolic process"/>
    <property type="evidence" value="ECO:0007669"/>
    <property type="project" value="InterPro"/>
</dbReference>
<dbReference type="RefSeq" id="WP_027070272.1">
    <property type="nucleotide sequence ID" value="NZ_AUHT01000011.1"/>
</dbReference>
<dbReference type="InterPro" id="IPR002502">
    <property type="entry name" value="Amidase_domain"/>
</dbReference>
<dbReference type="PANTHER" id="PTHR30417">
    <property type="entry name" value="N-ACETYLMURAMOYL-L-ALANINE AMIDASE AMID"/>
    <property type="match status" value="1"/>
</dbReference>
<gene>
    <name evidence="6" type="ORF">N791_01670</name>
</gene>
<dbReference type="InterPro" id="IPR051206">
    <property type="entry name" value="NAMLAA_amidase_2"/>
</dbReference>